<keyword evidence="3" id="KW-1185">Reference proteome</keyword>
<reference evidence="2 3" key="1">
    <citation type="journal article" date="2019" name="Int. J. Syst. Evol. Microbiol.">
        <title>The Global Catalogue of Microorganisms (GCM) 10K type strain sequencing project: providing services to taxonomists for standard genome sequencing and annotation.</title>
        <authorList>
            <consortium name="The Broad Institute Genomics Platform"/>
            <consortium name="The Broad Institute Genome Sequencing Center for Infectious Disease"/>
            <person name="Wu L."/>
            <person name="Ma J."/>
        </authorList>
    </citation>
    <scope>NUCLEOTIDE SEQUENCE [LARGE SCALE GENOMIC DNA]</scope>
    <source>
        <strain evidence="2 3">CGMCC 1.12543</strain>
    </source>
</reference>
<accession>A0ABD5RSB6</accession>
<evidence type="ECO:0000256" key="1">
    <source>
        <dbReference type="SAM" id="MobiDB-lite"/>
    </source>
</evidence>
<dbReference type="RefSeq" id="WP_247417487.1">
    <property type="nucleotide sequence ID" value="NZ_JALLGW010000001.1"/>
</dbReference>
<organism evidence="2 3">
    <name type="scientific">Halomarina salina</name>
    <dbReference type="NCBI Taxonomy" id="1872699"/>
    <lineage>
        <taxon>Archaea</taxon>
        <taxon>Methanobacteriati</taxon>
        <taxon>Methanobacteriota</taxon>
        <taxon>Stenosarchaea group</taxon>
        <taxon>Halobacteria</taxon>
        <taxon>Halobacteriales</taxon>
        <taxon>Natronomonadaceae</taxon>
        <taxon>Halomarina</taxon>
    </lineage>
</organism>
<name>A0ABD5RSB6_9EURY</name>
<proteinExistence type="predicted"/>
<evidence type="ECO:0000313" key="3">
    <source>
        <dbReference type="Proteomes" id="UP001596099"/>
    </source>
</evidence>
<evidence type="ECO:0000313" key="2">
    <source>
        <dbReference type="EMBL" id="MFC5973214.1"/>
    </source>
</evidence>
<dbReference type="AlphaFoldDB" id="A0ABD5RSB6"/>
<comment type="caution">
    <text evidence="2">The sequence shown here is derived from an EMBL/GenBank/DDBJ whole genome shotgun (WGS) entry which is preliminary data.</text>
</comment>
<feature type="compositionally biased region" description="Low complexity" evidence="1">
    <location>
        <begin position="66"/>
        <end position="83"/>
    </location>
</feature>
<dbReference type="Proteomes" id="UP001596099">
    <property type="component" value="Unassembled WGS sequence"/>
</dbReference>
<dbReference type="EMBL" id="JBHSQH010000001">
    <property type="protein sequence ID" value="MFC5973214.1"/>
    <property type="molecule type" value="Genomic_DNA"/>
</dbReference>
<sequence length="103" mass="11418">MTDRDSDAWREAETTRTARLWARGLQTMFAGGPELARLNGETMRLTLAPYTSSGQRDRGVAEIAPRRAATPETTRTPTQTPPATDDPFDEFLAGFEPELPLTH</sequence>
<gene>
    <name evidence="2" type="ORF">ACFPYI_17920</name>
</gene>
<feature type="region of interest" description="Disordered" evidence="1">
    <location>
        <begin position="48"/>
        <end position="103"/>
    </location>
</feature>
<protein>
    <submittedName>
        <fullName evidence="2">Uncharacterized protein</fullName>
    </submittedName>
</protein>